<proteinExistence type="predicted"/>
<sequence>MIGATYSIRKEPLFDSVRFFGYGGPDKLVEALNRLDSQRRTGRYKPET</sequence>
<feature type="non-terminal residue" evidence="1">
    <location>
        <position position="48"/>
    </location>
</feature>
<comment type="caution">
    <text evidence="1">The sequence shown here is derived from an EMBL/GenBank/DDBJ whole genome shotgun (WGS) entry which is preliminary data.</text>
</comment>
<dbReference type="EMBL" id="BARS01001726">
    <property type="protein sequence ID" value="GAF75579.1"/>
    <property type="molecule type" value="Genomic_DNA"/>
</dbReference>
<gene>
    <name evidence="1" type="ORF">S01H1_03219</name>
</gene>
<protein>
    <submittedName>
        <fullName evidence="1">Uncharacterized protein</fullName>
    </submittedName>
</protein>
<accession>X0S3I0</accession>
<dbReference type="AlphaFoldDB" id="X0S3I0"/>
<reference evidence="1" key="1">
    <citation type="journal article" date="2014" name="Front. Microbiol.">
        <title>High frequency of phylogenetically diverse reductive dehalogenase-homologous genes in deep subseafloor sedimentary metagenomes.</title>
        <authorList>
            <person name="Kawai M."/>
            <person name="Futagami T."/>
            <person name="Toyoda A."/>
            <person name="Takaki Y."/>
            <person name="Nishi S."/>
            <person name="Hori S."/>
            <person name="Arai W."/>
            <person name="Tsubouchi T."/>
            <person name="Morono Y."/>
            <person name="Uchiyama I."/>
            <person name="Ito T."/>
            <person name="Fujiyama A."/>
            <person name="Inagaki F."/>
            <person name="Takami H."/>
        </authorList>
    </citation>
    <scope>NUCLEOTIDE SEQUENCE</scope>
    <source>
        <strain evidence="1">Expedition CK06-06</strain>
    </source>
</reference>
<organism evidence="1">
    <name type="scientific">marine sediment metagenome</name>
    <dbReference type="NCBI Taxonomy" id="412755"/>
    <lineage>
        <taxon>unclassified sequences</taxon>
        <taxon>metagenomes</taxon>
        <taxon>ecological metagenomes</taxon>
    </lineage>
</organism>
<name>X0S3I0_9ZZZZ</name>
<evidence type="ECO:0000313" key="1">
    <source>
        <dbReference type="EMBL" id="GAF75579.1"/>
    </source>
</evidence>